<protein>
    <recommendedName>
        <fullName evidence="7">Gamma-secretase subunit APH-1</fullName>
        <shortName evidence="7">APH-1</shortName>
    </recommendedName>
</protein>
<evidence type="ECO:0000256" key="5">
    <source>
        <dbReference type="ARBA" id="ARBA00022989"/>
    </source>
</evidence>
<evidence type="ECO:0000256" key="3">
    <source>
        <dbReference type="ARBA" id="ARBA00022692"/>
    </source>
</evidence>
<evidence type="ECO:0000313" key="10">
    <source>
        <dbReference type="Proteomes" id="UP000694426"/>
    </source>
</evidence>
<dbReference type="AlphaFoldDB" id="A0A8B9BEK7"/>
<evidence type="ECO:0000256" key="7">
    <source>
        <dbReference type="RuleBase" id="RU369072"/>
    </source>
</evidence>
<feature type="region of interest" description="Disordered" evidence="8">
    <location>
        <begin position="1"/>
        <end position="26"/>
    </location>
</feature>
<proteinExistence type="inferred from homology"/>
<dbReference type="Pfam" id="PF06105">
    <property type="entry name" value="Aph-1"/>
    <property type="match status" value="1"/>
</dbReference>
<accession>A0A8B9BEK7</accession>
<evidence type="ECO:0000256" key="8">
    <source>
        <dbReference type="SAM" id="MobiDB-lite"/>
    </source>
</evidence>
<dbReference type="PANTHER" id="PTHR12889">
    <property type="entry name" value="GAMMA-SECRETASE SUBUNIT APH-1"/>
    <property type="match status" value="1"/>
</dbReference>
<reference evidence="9" key="2">
    <citation type="submission" date="2025-09" db="UniProtKB">
        <authorList>
            <consortium name="Ensembl"/>
        </authorList>
    </citation>
    <scope>IDENTIFICATION</scope>
</reference>
<keyword evidence="6" id="KW-0472">Membrane</keyword>
<evidence type="ECO:0000256" key="2">
    <source>
        <dbReference type="ARBA" id="ARBA00005577"/>
    </source>
</evidence>
<organism evidence="9 10">
    <name type="scientific">Anser brachyrhynchus</name>
    <name type="common">Pink-footed goose</name>
    <dbReference type="NCBI Taxonomy" id="132585"/>
    <lineage>
        <taxon>Eukaryota</taxon>
        <taxon>Metazoa</taxon>
        <taxon>Chordata</taxon>
        <taxon>Craniata</taxon>
        <taxon>Vertebrata</taxon>
        <taxon>Euteleostomi</taxon>
        <taxon>Archelosauria</taxon>
        <taxon>Archosauria</taxon>
        <taxon>Dinosauria</taxon>
        <taxon>Saurischia</taxon>
        <taxon>Theropoda</taxon>
        <taxon>Coelurosauria</taxon>
        <taxon>Aves</taxon>
        <taxon>Neognathae</taxon>
        <taxon>Galloanserae</taxon>
        <taxon>Anseriformes</taxon>
        <taxon>Anatidae</taxon>
        <taxon>Anserinae</taxon>
        <taxon>Anser</taxon>
    </lineage>
</organism>
<dbReference type="Ensembl" id="ENSABRT00000004520.1">
    <property type="protein sequence ID" value="ENSABRP00000003108.1"/>
    <property type="gene ID" value="ENSABRG00000002973.1"/>
</dbReference>
<keyword evidence="5" id="KW-1133">Transmembrane helix</keyword>
<dbReference type="GO" id="GO:0016485">
    <property type="term" value="P:protein processing"/>
    <property type="evidence" value="ECO:0007669"/>
    <property type="project" value="UniProtKB-UniRule"/>
</dbReference>
<reference evidence="9" key="1">
    <citation type="submission" date="2025-08" db="UniProtKB">
        <authorList>
            <consortium name="Ensembl"/>
        </authorList>
    </citation>
    <scope>IDENTIFICATION</scope>
</reference>
<evidence type="ECO:0000256" key="6">
    <source>
        <dbReference type="ARBA" id="ARBA00023136"/>
    </source>
</evidence>
<keyword evidence="10" id="KW-1185">Reference proteome</keyword>
<comment type="similarity">
    <text evidence="2 7">Belongs to the APH-1 family.</text>
</comment>
<sequence>SKSPAGGSAPHRAPVAGSPSIPRLRPSRVRVGANCCFLSGQPPKASSDPAPELFSHAPASFIATPPSPLLFAKAPSAAQSPVQPRFLPACSRSLPFPSRKADEGLATISEDGRSPISLKQMAYVSGLSFGIISGVFSVINILADSIGPGIVGIHGDSPYYFITSGEAGGGRGGAGRALGRSLQLC</sequence>
<dbReference type="GO" id="GO:0070765">
    <property type="term" value="C:gamma-secretase complex"/>
    <property type="evidence" value="ECO:0007669"/>
    <property type="project" value="UniProtKB-UniRule"/>
</dbReference>
<comment type="subunit">
    <text evidence="7">Component of the gamma-secretase complex.</text>
</comment>
<evidence type="ECO:0000256" key="4">
    <source>
        <dbReference type="ARBA" id="ARBA00022976"/>
    </source>
</evidence>
<dbReference type="GO" id="GO:0007219">
    <property type="term" value="P:Notch signaling pathway"/>
    <property type="evidence" value="ECO:0007669"/>
    <property type="project" value="UniProtKB-UniRule"/>
</dbReference>
<keyword evidence="4 7" id="KW-0914">Notch signaling pathway</keyword>
<dbReference type="GeneTree" id="ENSGT00390000002049"/>
<comment type="function">
    <text evidence="7">Potential subunit of the gamma-secretase complex, an endoprotease complex that catalyzes the intramembrane cleavage of integral proteins such as Notch receptors.</text>
</comment>
<dbReference type="InterPro" id="IPR009294">
    <property type="entry name" value="Aph-1"/>
</dbReference>
<evidence type="ECO:0000256" key="1">
    <source>
        <dbReference type="ARBA" id="ARBA00004141"/>
    </source>
</evidence>
<name>A0A8B9BEK7_9AVES</name>
<dbReference type="Proteomes" id="UP000694426">
    <property type="component" value="Unplaced"/>
</dbReference>
<keyword evidence="3" id="KW-0812">Transmembrane</keyword>
<evidence type="ECO:0000313" key="9">
    <source>
        <dbReference type="Ensembl" id="ENSABRP00000003108.1"/>
    </source>
</evidence>
<comment type="subcellular location">
    <subcellularLocation>
        <location evidence="1 7">Membrane</location>
        <topology evidence="1 7">Multi-pass membrane protein</topology>
    </subcellularLocation>
</comment>